<dbReference type="GO" id="GO:0022857">
    <property type="term" value="F:transmembrane transporter activity"/>
    <property type="evidence" value="ECO:0007669"/>
    <property type="project" value="InterPro"/>
</dbReference>
<dbReference type="PANTHER" id="PTHR23502:SF7">
    <property type="entry name" value="DRUG_PROTON ANTIPORTER YHK8-RELATED"/>
    <property type="match status" value="1"/>
</dbReference>
<feature type="transmembrane region" description="Helical" evidence="6">
    <location>
        <begin position="176"/>
        <end position="195"/>
    </location>
</feature>
<keyword evidence="4 6" id="KW-1133">Transmembrane helix</keyword>
<evidence type="ECO:0000256" key="4">
    <source>
        <dbReference type="ARBA" id="ARBA00022989"/>
    </source>
</evidence>
<reference evidence="8 9" key="1">
    <citation type="journal article" date="2018" name="Nat. Ecol. Evol.">
        <title>Pezizomycetes genomes reveal the molecular basis of ectomycorrhizal truffle lifestyle.</title>
        <authorList>
            <person name="Murat C."/>
            <person name="Payen T."/>
            <person name="Noel B."/>
            <person name="Kuo A."/>
            <person name="Morin E."/>
            <person name="Chen J."/>
            <person name="Kohler A."/>
            <person name="Krizsan K."/>
            <person name="Balestrini R."/>
            <person name="Da Silva C."/>
            <person name="Montanini B."/>
            <person name="Hainaut M."/>
            <person name="Levati E."/>
            <person name="Barry K.W."/>
            <person name="Belfiori B."/>
            <person name="Cichocki N."/>
            <person name="Clum A."/>
            <person name="Dockter R.B."/>
            <person name="Fauchery L."/>
            <person name="Guy J."/>
            <person name="Iotti M."/>
            <person name="Le Tacon F."/>
            <person name="Lindquist E.A."/>
            <person name="Lipzen A."/>
            <person name="Malagnac F."/>
            <person name="Mello A."/>
            <person name="Molinier V."/>
            <person name="Miyauchi S."/>
            <person name="Poulain J."/>
            <person name="Riccioni C."/>
            <person name="Rubini A."/>
            <person name="Sitrit Y."/>
            <person name="Splivallo R."/>
            <person name="Traeger S."/>
            <person name="Wang M."/>
            <person name="Zifcakova L."/>
            <person name="Wipf D."/>
            <person name="Zambonelli A."/>
            <person name="Paolocci F."/>
            <person name="Nowrousian M."/>
            <person name="Ottonello S."/>
            <person name="Baldrian P."/>
            <person name="Spatafora J.W."/>
            <person name="Henrissat B."/>
            <person name="Nagy L.G."/>
            <person name="Aury J.M."/>
            <person name="Wincker P."/>
            <person name="Grigoriev I.V."/>
            <person name="Bonfante P."/>
            <person name="Martin F.M."/>
        </authorList>
    </citation>
    <scope>NUCLEOTIDE SEQUENCE [LARGE SCALE GENOMIC DNA]</scope>
    <source>
        <strain evidence="8 9">ATCC MYA-4762</strain>
    </source>
</reference>
<feature type="transmembrane region" description="Helical" evidence="6">
    <location>
        <begin position="389"/>
        <end position="408"/>
    </location>
</feature>
<accession>A0A3N4LDE1</accession>
<dbReference type="PANTHER" id="PTHR23502">
    <property type="entry name" value="MAJOR FACILITATOR SUPERFAMILY"/>
    <property type="match status" value="1"/>
</dbReference>
<dbReference type="Pfam" id="PF07690">
    <property type="entry name" value="MFS_1"/>
    <property type="match status" value="1"/>
</dbReference>
<dbReference type="InterPro" id="IPR011701">
    <property type="entry name" value="MFS"/>
</dbReference>
<evidence type="ECO:0000259" key="7">
    <source>
        <dbReference type="PROSITE" id="PS50850"/>
    </source>
</evidence>
<dbReference type="InterPro" id="IPR005829">
    <property type="entry name" value="Sugar_transporter_CS"/>
</dbReference>
<evidence type="ECO:0000256" key="5">
    <source>
        <dbReference type="ARBA" id="ARBA00023136"/>
    </source>
</evidence>
<gene>
    <name evidence="8" type="ORF">L211DRAFT_791431</name>
</gene>
<feature type="transmembrane region" description="Helical" evidence="6">
    <location>
        <begin position="414"/>
        <end position="442"/>
    </location>
</feature>
<dbReference type="Gene3D" id="1.20.1250.20">
    <property type="entry name" value="MFS general substrate transporter like domains"/>
    <property type="match status" value="1"/>
</dbReference>
<feature type="transmembrane region" description="Helical" evidence="6">
    <location>
        <begin position="74"/>
        <end position="99"/>
    </location>
</feature>
<dbReference type="Proteomes" id="UP000267821">
    <property type="component" value="Unassembled WGS sequence"/>
</dbReference>
<evidence type="ECO:0000256" key="2">
    <source>
        <dbReference type="ARBA" id="ARBA00008335"/>
    </source>
</evidence>
<dbReference type="GO" id="GO:0140115">
    <property type="term" value="P:export across plasma membrane"/>
    <property type="evidence" value="ECO:0007669"/>
    <property type="project" value="UniProtKB-ARBA"/>
</dbReference>
<evidence type="ECO:0000256" key="6">
    <source>
        <dbReference type="SAM" id="Phobius"/>
    </source>
</evidence>
<dbReference type="SUPFAM" id="SSF103473">
    <property type="entry name" value="MFS general substrate transporter"/>
    <property type="match status" value="1"/>
</dbReference>
<name>A0A3N4LDE1_9PEZI</name>
<feature type="transmembrane region" description="Helical" evidence="6">
    <location>
        <begin position="235"/>
        <end position="253"/>
    </location>
</feature>
<dbReference type="STRING" id="1051890.A0A3N4LDE1"/>
<dbReference type="GO" id="GO:0042908">
    <property type="term" value="P:xenobiotic transport"/>
    <property type="evidence" value="ECO:0007669"/>
    <property type="project" value="UniProtKB-ARBA"/>
</dbReference>
<feature type="domain" description="Major facilitator superfamily (MFS) profile" evidence="7">
    <location>
        <begin position="76"/>
        <end position="508"/>
    </location>
</feature>
<organism evidence="8 9">
    <name type="scientific">Terfezia boudieri ATCC MYA-4762</name>
    <dbReference type="NCBI Taxonomy" id="1051890"/>
    <lineage>
        <taxon>Eukaryota</taxon>
        <taxon>Fungi</taxon>
        <taxon>Dikarya</taxon>
        <taxon>Ascomycota</taxon>
        <taxon>Pezizomycotina</taxon>
        <taxon>Pezizomycetes</taxon>
        <taxon>Pezizales</taxon>
        <taxon>Pezizaceae</taxon>
        <taxon>Terfezia</taxon>
    </lineage>
</organism>
<keyword evidence="5 6" id="KW-0472">Membrane</keyword>
<evidence type="ECO:0000313" key="9">
    <source>
        <dbReference type="Proteomes" id="UP000267821"/>
    </source>
</evidence>
<dbReference type="InterPro" id="IPR020846">
    <property type="entry name" value="MFS_dom"/>
</dbReference>
<evidence type="ECO:0000256" key="1">
    <source>
        <dbReference type="ARBA" id="ARBA00004141"/>
    </source>
</evidence>
<protein>
    <submittedName>
        <fullName evidence="8">MFS general substrate transporter</fullName>
    </submittedName>
</protein>
<dbReference type="AlphaFoldDB" id="A0A3N4LDE1"/>
<dbReference type="PROSITE" id="PS50850">
    <property type="entry name" value="MFS"/>
    <property type="match status" value="1"/>
</dbReference>
<dbReference type="OrthoDB" id="3561359at2759"/>
<dbReference type="EMBL" id="ML121566">
    <property type="protein sequence ID" value="RPB20900.1"/>
    <property type="molecule type" value="Genomic_DNA"/>
</dbReference>
<dbReference type="InterPro" id="IPR036259">
    <property type="entry name" value="MFS_trans_sf"/>
</dbReference>
<evidence type="ECO:0000313" key="8">
    <source>
        <dbReference type="EMBL" id="RPB20900.1"/>
    </source>
</evidence>
<feature type="transmembrane region" description="Helical" evidence="6">
    <location>
        <begin position="143"/>
        <end position="170"/>
    </location>
</feature>
<dbReference type="InParanoid" id="A0A3N4LDE1"/>
<dbReference type="CDD" id="cd17323">
    <property type="entry name" value="MFS_Tpo1_MDR_like"/>
    <property type="match status" value="1"/>
</dbReference>
<keyword evidence="9" id="KW-1185">Reference proteome</keyword>
<keyword evidence="3 6" id="KW-0812">Transmembrane</keyword>
<dbReference type="PROSITE" id="PS00216">
    <property type="entry name" value="SUGAR_TRANSPORT_1"/>
    <property type="match status" value="1"/>
</dbReference>
<comment type="similarity">
    <text evidence="2">Belongs to the major facilitator superfamily.</text>
</comment>
<feature type="transmembrane region" description="Helical" evidence="6">
    <location>
        <begin position="349"/>
        <end position="368"/>
    </location>
</feature>
<feature type="transmembrane region" description="Helical" evidence="6">
    <location>
        <begin position="111"/>
        <end position="131"/>
    </location>
</feature>
<comment type="subcellular location">
    <subcellularLocation>
        <location evidence="1">Membrane</location>
        <topology evidence="1">Multi-pass membrane protein</topology>
    </subcellularLocation>
</comment>
<feature type="transmembrane region" description="Helical" evidence="6">
    <location>
        <begin position="310"/>
        <end position="329"/>
    </location>
</feature>
<sequence>MTVVAEDDYPLPSQPESIPDIEKFTPIERNPDDKELDIENCVGALEDDSQWEVTWHNGDLDPDNPRSKHNFQKWLVTFIVSLASLNVTCTSSIYTSAYGPIMREWPGTPPLLAASGLSLYIAGLGFGPMLLGPLSEFFGRRPIFVVSFSAFTALLLPCALAPSIAVLLVFRFLTGFAGSAFLCVAGGTVGDMWAGQELSAPMMIYTASPFVGPTLGPMVGGFINGSGRVSWRWTLWVIIIWSGVMLASLFFLVPETYHPVLLRNRARKLREGKGGDPRWWARLERMDRSVTETIVKSCAWPWLLLVWEPMVLLLCIFTAVLLGVVYLFFEAFPLVFIDLHGMTLEQTGLTFLGLFVGMSLGVLTDPWWKRYYNYQVTVLGRKLIPELRLPPAVAGSVLVPIGLFWFGFASTASVHWIVPIIGSMFFAVGTLLAYSGVFTFLVEAYPENAASALAANSLLRCSFAAGFPLFGGKLYEGVGPQWGGVTLAFVTVALGPFPYLFYRYGEKIRKHSRYARSP</sequence>
<dbReference type="FunCoup" id="A0A3N4LDE1">
    <property type="interactions" value="15"/>
</dbReference>
<feature type="transmembrane region" description="Helical" evidence="6">
    <location>
        <begin position="482"/>
        <end position="502"/>
    </location>
</feature>
<dbReference type="FunFam" id="1.20.1250.20:FF:000082">
    <property type="entry name" value="MFS multidrug transporter, putative"/>
    <property type="match status" value="1"/>
</dbReference>
<feature type="transmembrane region" description="Helical" evidence="6">
    <location>
        <begin position="202"/>
        <end position="223"/>
    </location>
</feature>
<dbReference type="GO" id="GO:0005886">
    <property type="term" value="C:plasma membrane"/>
    <property type="evidence" value="ECO:0007669"/>
    <property type="project" value="TreeGrafter"/>
</dbReference>
<evidence type="ECO:0000256" key="3">
    <source>
        <dbReference type="ARBA" id="ARBA00022692"/>
    </source>
</evidence>
<proteinExistence type="inferred from homology"/>